<protein>
    <submittedName>
        <fullName evidence="2">Uncharacterized protein</fullName>
    </submittedName>
</protein>
<evidence type="ECO:0000256" key="1">
    <source>
        <dbReference type="SAM" id="MobiDB-lite"/>
    </source>
</evidence>
<gene>
    <name evidence="2" type="ORF">HAX54_013870</name>
</gene>
<evidence type="ECO:0000313" key="3">
    <source>
        <dbReference type="Proteomes" id="UP000823775"/>
    </source>
</evidence>
<dbReference type="Proteomes" id="UP000823775">
    <property type="component" value="Unassembled WGS sequence"/>
</dbReference>
<evidence type="ECO:0000313" key="2">
    <source>
        <dbReference type="EMBL" id="MCD7472594.1"/>
    </source>
</evidence>
<comment type="caution">
    <text evidence="2">The sequence shown here is derived from an EMBL/GenBank/DDBJ whole genome shotgun (WGS) entry which is preliminary data.</text>
</comment>
<organism evidence="2 3">
    <name type="scientific">Datura stramonium</name>
    <name type="common">Jimsonweed</name>
    <name type="synonym">Common thornapple</name>
    <dbReference type="NCBI Taxonomy" id="4076"/>
    <lineage>
        <taxon>Eukaryota</taxon>
        <taxon>Viridiplantae</taxon>
        <taxon>Streptophyta</taxon>
        <taxon>Embryophyta</taxon>
        <taxon>Tracheophyta</taxon>
        <taxon>Spermatophyta</taxon>
        <taxon>Magnoliopsida</taxon>
        <taxon>eudicotyledons</taxon>
        <taxon>Gunneridae</taxon>
        <taxon>Pentapetalae</taxon>
        <taxon>asterids</taxon>
        <taxon>lamiids</taxon>
        <taxon>Solanales</taxon>
        <taxon>Solanaceae</taxon>
        <taxon>Solanoideae</taxon>
        <taxon>Datureae</taxon>
        <taxon>Datura</taxon>
    </lineage>
</organism>
<name>A0ABS8TNW0_DATST</name>
<sequence>EKKRGTRFGAKVMENSTAVNSDQGIDGGNDGQQIFNGPSCMESRLDGEGDGLS</sequence>
<reference evidence="2 3" key="1">
    <citation type="journal article" date="2021" name="BMC Genomics">
        <title>Datura genome reveals duplications of psychoactive alkaloid biosynthetic genes and high mutation rate following tissue culture.</title>
        <authorList>
            <person name="Rajewski A."/>
            <person name="Carter-House D."/>
            <person name="Stajich J."/>
            <person name="Litt A."/>
        </authorList>
    </citation>
    <scope>NUCLEOTIDE SEQUENCE [LARGE SCALE GENOMIC DNA]</scope>
    <source>
        <strain evidence="2">AR-01</strain>
    </source>
</reference>
<keyword evidence="3" id="KW-1185">Reference proteome</keyword>
<accession>A0ABS8TNW0</accession>
<dbReference type="EMBL" id="JACEIK010001846">
    <property type="protein sequence ID" value="MCD7472594.1"/>
    <property type="molecule type" value="Genomic_DNA"/>
</dbReference>
<feature type="region of interest" description="Disordered" evidence="1">
    <location>
        <begin position="14"/>
        <end position="53"/>
    </location>
</feature>
<feature type="non-terminal residue" evidence="2">
    <location>
        <position position="1"/>
    </location>
</feature>
<feature type="non-terminal residue" evidence="2">
    <location>
        <position position="53"/>
    </location>
</feature>
<proteinExistence type="predicted"/>